<evidence type="ECO:0000256" key="4">
    <source>
        <dbReference type="ARBA" id="ARBA00022692"/>
    </source>
</evidence>
<dbReference type="InterPro" id="IPR052250">
    <property type="entry name" value="PDI_TMX3"/>
</dbReference>
<feature type="compositionally biased region" description="Basic and acidic residues" evidence="7">
    <location>
        <begin position="391"/>
        <end position="404"/>
    </location>
</feature>
<keyword evidence="10" id="KW-1185">Reference proteome</keyword>
<comment type="caution">
    <text evidence="9">The sequence shown here is derived from an EMBL/GenBank/DDBJ whole genome shotgun (WGS) entry which is preliminary data.</text>
</comment>
<evidence type="ECO:0000256" key="1">
    <source>
        <dbReference type="ARBA" id="ARBA00001182"/>
    </source>
</evidence>
<dbReference type="Pfam" id="PF00085">
    <property type="entry name" value="Thioredoxin"/>
    <property type="match status" value="1"/>
</dbReference>
<gene>
    <name evidence="9" type="primary">tmx3_0</name>
    <name evidence="9" type="ORF">N1851_015223</name>
</gene>
<sequence>MCSQSDTAPPDPGQSIVLSVVPLQFYSPQCAFCRQLDPVWHAIGAELRSLGSLVSVGKVDATAHTGLAKEFRVRGYPTIIMVKKDRKHSYQGPRTQDAILDFANRVAGPDVRTLPSQQMFQHLISRHPVMFVYIGASSPLKGNYTAVAKELIVHTNFFSAGRDVLPKDVSVPKLPAVVVFKEGKFLAYSEESDGDLQVWINRERFRSYSKIDSYTLYSMGDTGKMVALALLDDRASLEKSRRYKSLVERVALDHKELYNKDFYFGYMEGDDYVKGLVMGEVQMPSIVVLNLSNDGYFLPPIVMETEQHLLEFLNGVLDNTFECQGGNGMGQRVRRMAYEARNTLTPLFERSPALGCVVLSVPVVAVAVVCYLGCRVKAPEEGEEQEEEQEEVRQEARARIEENPGKSGSNAPKQKSATEKKSD</sequence>
<dbReference type="SUPFAM" id="SSF52833">
    <property type="entry name" value="Thioredoxin-like"/>
    <property type="match status" value="1"/>
</dbReference>
<keyword evidence="5" id="KW-1133">Transmembrane helix</keyword>
<feature type="compositionally biased region" description="Acidic residues" evidence="7">
    <location>
        <begin position="381"/>
        <end position="390"/>
    </location>
</feature>
<dbReference type="Proteomes" id="UP001174136">
    <property type="component" value="Unassembled WGS sequence"/>
</dbReference>
<dbReference type="InterPro" id="IPR036249">
    <property type="entry name" value="Thioredoxin-like_sf"/>
</dbReference>
<keyword evidence="4" id="KW-0812">Transmembrane</keyword>
<dbReference type="AlphaFoldDB" id="A0AA47P0I1"/>
<dbReference type="Gene3D" id="3.40.30.10">
    <property type="entry name" value="Glutaredoxin"/>
    <property type="match status" value="1"/>
</dbReference>
<evidence type="ECO:0000313" key="9">
    <source>
        <dbReference type="EMBL" id="KAK0145851.1"/>
    </source>
</evidence>
<evidence type="ECO:0000256" key="3">
    <source>
        <dbReference type="ARBA" id="ARBA00012723"/>
    </source>
</evidence>
<name>A0AA47P0I1_MERPO</name>
<feature type="domain" description="Thioredoxin" evidence="8">
    <location>
        <begin position="2"/>
        <end position="108"/>
    </location>
</feature>
<comment type="subcellular location">
    <subcellularLocation>
        <location evidence="2">Membrane</location>
        <topology evidence="2">Single-pass membrane protein</topology>
    </subcellularLocation>
</comment>
<dbReference type="PANTHER" id="PTHR46426">
    <property type="entry name" value="PROTEIN DISULFIDE-ISOMERASE TMX3"/>
    <property type="match status" value="1"/>
</dbReference>
<organism evidence="9 10">
    <name type="scientific">Merluccius polli</name>
    <name type="common">Benguela hake</name>
    <name type="synonym">Merluccius cadenati</name>
    <dbReference type="NCBI Taxonomy" id="89951"/>
    <lineage>
        <taxon>Eukaryota</taxon>
        <taxon>Metazoa</taxon>
        <taxon>Chordata</taxon>
        <taxon>Craniata</taxon>
        <taxon>Vertebrata</taxon>
        <taxon>Euteleostomi</taxon>
        <taxon>Actinopterygii</taxon>
        <taxon>Neopterygii</taxon>
        <taxon>Teleostei</taxon>
        <taxon>Neoteleostei</taxon>
        <taxon>Acanthomorphata</taxon>
        <taxon>Zeiogadaria</taxon>
        <taxon>Gadariae</taxon>
        <taxon>Gadiformes</taxon>
        <taxon>Gadoidei</taxon>
        <taxon>Merlucciidae</taxon>
        <taxon>Merluccius</taxon>
    </lineage>
</organism>
<dbReference type="EMBL" id="JAOPHQ010002722">
    <property type="protein sequence ID" value="KAK0145851.1"/>
    <property type="molecule type" value="Genomic_DNA"/>
</dbReference>
<accession>A0AA47P0I1</accession>
<dbReference type="EC" id="5.3.4.1" evidence="3"/>
<evidence type="ECO:0000256" key="2">
    <source>
        <dbReference type="ARBA" id="ARBA00004167"/>
    </source>
</evidence>
<proteinExistence type="predicted"/>
<dbReference type="GO" id="GO:0016020">
    <property type="term" value="C:membrane"/>
    <property type="evidence" value="ECO:0007669"/>
    <property type="project" value="UniProtKB-SubCell"/>
</dbReference>
<dbReference type="InterPro" id="IPR013766">
    <property type="entry name" value="Thioredoxin_domain"/>
</dbReference>
<dbReference type="PANTHER" id="PTHR46426:SF1">
    <property type="entry name" value="PROTEIN DISULFIDE-ISOMERASE TMX3"/>
    <property type="match status" value="1"/>
</dbReference>
<dbReference type="GO" id="GO:0009986">
    <property type="term" value="C:cell surface"/>
    <property type="evidence" value="ECO:0007669"/>
    <property type="project" value="TreeGrafter"/>
</dbReference>
<dbReference type="PROSITE" id="PS51352">
    <property type="entry name" value="THIOREDOXIN_2"/>
    <property type="match status" value="1"/>
</dbReference>
<feature type="region of interest" description="Disordered" evidence="7">
    <location>
        <begin position="379"/>
        <end position="423"/>
    </location>
</feature>
<comment type="catalytic activity">
    <reaction evidence="1">
        <text>Catalyzes the rearrangement of -S-S- bonds in proteins.</text>
        <dbReference type="EC" id="5.3.4.1"/>
    </reaction>
</comment>
<reference evidence="9" key="1">
    <citation type="journal article" date="2023" name="Front. Mar. Sci.">
        <title>A new Merluccius polli reference genome to investigate the effects of global change in West African waters.</title>
        <authorList>
            <person name="Mateo J.L."/>
            <person name="Blanco-Fernandez C."/>
            <person name="Garcia-Vazquez E."/>
            <person name="Machado-Schiaffino G."/>
        </authorList>
    </citation>
    <scope>NUCLEOTIDE SEQUENCE</scope>
    <source>
        <strain evidence="9">C29</strain>
        <tissue evidence="9">Fin</tissue>
    </source>
</reference>
<evidence type="ECO:0000256" key="6">
    <source>
        <dbReference type="ARBA" id="ARBA00023136"/>
    </source>
</evidence>
<dbReference type="GO" id="GO:0005783">
    <property type="term" value="C:endoplasmic reticulum"/>
    <property type="evidence" value="ECO:0007669"/>
    <property type="project" value="TreeGrafter"/>
</dbReference>
<protein>
    <recommendedName>
        <fullName evidence="3">protein disulfide-isomerase</fullName>
        <ecNumber evidence="3">5.3.4.1</ecNumber>
    </recommendedName>
</protein>
<evidence type="ECO:0000256" key="5">
    <source>
        <dbReference type="ARBA" id="ARBA00022989"/>
    </source>
</evidence>
<evidence type="ECO:0000313" key="10">
    <source>
        <dbReference type="Proteomes" id="UP001174136"/>
    </source>
</evidence>
<dbReference type="Pfam" id="PF13848">
    <property type="entry name" value="Thioredoxin_6"/>
    <property type="match status" value="1"/>
</dbReference>
<evidence type="ECO:0000259" key="8">
    <source>
        <dbReference type="PROSITE" id="PS51352"/>
    </source>
</evidence>
<keyword evidence="6" id="KW-0472">Membrane</keyword>
<feature type="compositionally biased region" description="Polar residues" evidence="7">
    <location>
        <begin position="406"/>
        <end position="415"/>
    </location>
</feature>
<evidence type="ECO:0000256" key="7">
    <source>
        <dbReference type="SAM" id="MobiDB-lite"/>
    </source>
</evidence>
<dbReference type="GO" id="GO:0003756">
    <property type="term" value="F:protein disulfide isomerase activity"/>
    <property type="evidence" value="ECO:0007669"/>
    <property type="project" value="UniProtKB-EC"/>
</dbReference>